<name>A0ABV1YC35_9HYPH</name>
<organism evidence="1 2">
    <name type="scientific">Mesorhizobium opportunistum</name>
    <dbReference type="NCBI Taxonomy" id="593909"/>
    <lineage>
        <taxon>Bacteria</taxon>
        <taxon>Pseudomonadati</taxon>
        <taxon>Pseudomonadota</taxon>
        <taxon>Alphaproteobacteria</taxon>
        <taxon>Hyphomicrobiales</taxon>
        <taxon>Phyllobacteriaceae</taxon>
        <taxon>Mesorhizobium</taxon>
    </lineage>
</organism>
<gene>
    <name evidence="1" type="ORF">NKI33_06700</name>
</gene>
<dbReference type="Proteomes" id="UP001464387">
    <property type="component" value="Unassembled WGS sequence"/>
</dbReference>
<keyword evidence="2" id="KW-1185">Reference proteome</keyword>
<dbReference type="EMBL" id="JAMYPJ010000006">
    <property type="protein sequence ID" value="MER8932649.1"/>
    <property type="molecule type" value="Genomic_DNA"/>
</dbReference>
<dbReference type="RefSeq" id="WP_287273568.1">
    <property type="nucleotide sequence ID" value="NZ_JAMYMY010000005.1"/>
</dbReference>
<sequence length="110" mass="12581">MSKFQMPDRVPLETSHAPRMRSCALRVDTLQPGQRHCSAQPELPENDATLLVLDEIGKGNPADGTTEAKLTLVMLRKRGGFNKEMYYLRRGQGRKIKRRSIHPIQKREII</sequence>
<comment type="caution">
    <text evidence="1">The sequence shown here is derived from an EMBL/GenBank/DDBJ whole genome shotgun (WGS) entry which is preliminary data.</text>
</comment>
<proteinExistence type="predicted"/>
<evidence type="ECO:0000313" key="2">
    <source>
        <dbReference type="Proteomes" id="UP001464387"/>
    </source>
</evidence>
<evidence type="ECO:0000313" key="1">
    <source>
        <dbReference type="EMBL" id="MER8932649.1"/>
    </source>
</evidence>
<reference evidence="1 2" key="1">
    <citation type="journal article" date="2024" name="Proc. Natl. Acad. Sci. U.S.A.">
        <title>The evolutionary genomics of adaptation to stress in wild rhizobium bacteria.</title>
        <authorList>
            <person name="Kehlet-Delgado H."/>
            <person name="Montoya A.P."/>
            <person name="Jensen K.T."/>
            <person name="Wendlandt C.E."/>
            <person name="Dexheimer C."/>
            <person name="Roberts M."/>
            <person name="Torres Martinez L."/>
            <person name="Friesen M.L."/>
            <person name="Griffitts J.S."/>
            <person name="Porter S.S."/>
        </authorList>
    </citation>
    <scope>NUCLEOTIDE SEQUENCE [LARGE SCALE GENOMIC DNA]</scope>
    <source>
        <strain evidence="1 2">M0729</strain>
    </source>
</reference>
<accession>A0ABV1YC35</accession>
<protein>
    <submittedName>
        <fullName evidence="1">Uncharacterized protein</fullName>
    </submittedName>
</protein>